<keyword evidence="2" id="KW-1185">Reference proteome</keyword>
<dbReference type="AlphaFoldDB" id="A0A9P6TBU9"/>
<gene>
    <name evidence="1" type="ORF">CROQUDRAFT_62516</name>
</gene>
<dbReference type="Proteomes" id="UP000886653">
    <property type="component" value="Unassembled WGS sequence"/>
</dbReference>
<organism evidence="1 2">
    <name type="scientific">Cronartium quercuum f. sp. fusiforme G11</name>
    <dbReference type="NCBI Taxonomy" id="708437"/>
    <lineage>
        <taxon>Eukaryota</taxon>
        <taxon>Fungi</taxon>
        <taxon>Dikarya</taxon>
        <taxon>Basidiomycota</taxon>
        <taxon>Pucciniomycotina</taxon>
        <taxon>Pucciniomycetes</taxon>
        <taxon>Pucciniales</taxon>
        <taxon>Coleosporiaceae</taxon>
        <taxon>Cronartium</taxon>
    </lineage>
</organism>
<sequence>NPDIGQVNCTVSHGRNTSQASPCHTKTEVYSCEERAVADTYAIFYNCITSRQI</sequence>
<protein>
    <submittedName>
        <fullName evidence="1">Uncharacterized protein</fullName>
    </submittedName>
</protein>
<evidence type="ECO:0000313" key="1">
    <source>
        <dbReference type="EMBL" id="KAG0146661.1"/>
    </source>
</evidence>
<proteinExistence type="predicted"/>
<accession>A0A9P6TBU9</accession>
<comment type="caution">
    <text evidence="1">The sequence shown here is derived from an EMBL/GenBank/DDBJ whole genome shotgun (WGS) entry which is preliminary data.</text>
</comment>
<dbReference type="EMBL" id="MU167257">
    <property type="protein sequence ID" value="KAG0146661.1"/>
    <property type="molecule type" value="Genomic_DNA"/>
</dbReference>
<name>A0A9P6TBU9_9BASI</name>
<feature type="non-terminal residue" evidence="1">
    <location>
        <position position="1"/>
    </location>
</feature>
<evidence type="ECO:0000313" key="2">
    <source>
        <dbReference type="Proteomes" id="UP000886653"/>
    </source>
</evidence>
<reference evidence="1" key="1">
    <citation type="submission" date="2013-11" db="EMBL/GenBank/DDBJ databases">
        <title>Genome sequence of the fusiform rust pathogen reveals effectors for host alternation and coevolution with pine.</title>
        <authorList>
            <consortium name="DOE Joint Genome Institute"/>
            <person name="Smith K."/>
            <person name="Pendleton A."/>
            <person name="Kubisiak T."/>
            <person name="Anderson C."/>
            <person name="Salamov A."/>
            <person name="Aerts A."/>
            <person name="Riley R."/>
            <person name="Clum A."/>
            <person name="Lindquist E."/>
            <person name="Ence D."/>
            <person name="Campbell M."/>
            <person name="Kronenberg Z."/>
            <person name="Feau N."/>
            <person name="Dhillon B."/>
            <person name="Hamelin R."/>
            <person name="Burleigh J."/>
            <person name="Smith J."/>
            <person name="Yandell M."/>
            <person name="Nelson C."/>
            <person name="Grigoriev I."/>
            <person name="Davis J."/>
        </authorList>
    </citation>
    <scope>NUCLEOTIDE SEQUENCE</scope>
    <source>
        <strain evidence="1">G11</strain>
    </source>
</reference>